<dbReference type="InterPro" id="IPR031127">
    <property type="entry name" value="E3_UB_ligase_RBR"/>
</dbReference>
<dbReference type="AlphaFoldDB" id="K4B3M2"/>
<comment type="similarity">
    <text evidence="4">Belongs to the RBR family. Ariadne subfamily.</text>
</comment>
<keyword evidence="8" id="KW-0677">Repeat</keyword>
<dbReference type="EC" id="2.3.2.31" evidence="5"/>
<dbReference type="PROSITE" id="PS51873">
    <property type="entry name" value="TRIAD"/>
    <property type="match status" value="1"/>
</dbReference>
<dbReference type="InterPro" id="IPR044066">
    <property type="entry name" value="TRIAD_supradom"/>
</dbReference>
<dbReference type="OMA" id="VTERFYC"/>
<keyword evidence="16" id="KW-1185">Reference proteome</keyword>
<evidence type="ECO:0000259" key="14">
    <source>
        <dbReference type="PROSITE" id="PS51873"/>
    </source>
</evidence>
<comment type="catalytic activity">
    <reaction evidence="1">
        <text>[E2 ubiquitin-conjugating enzyme]-S-ubiquitinyl-L-cysteine + [acceptor protein]-L-lysine = [E2 ubiquitin-conjugating enzyme]-L-cysteine + [acceptor protein]-N(6)-ubiquitinyl-L-lysine.</text>
        <dbReference type="EC" id="2.3.2.31"/>
    </reaction>
</comment>
<evidence type="ECO:0000313" key="15">
    <source>
        <dbReference type="EnsemblPlants" id="Solyc01g110090.1.1"/>
    </source>
</evidence>
<sequence>MGNTLKKILDLELADESQPFCCKICMEPMLLSSKKFKNQNLCVHPFCIDCIITYISVKLVDNVVEIPCPFSNCNQFLDPISWLTWCYCPNRNCSALILDECGGFATRSKCPSCKKLFCFQCKLPWHAGFQCEQSGALRDKNDVAFSKLAEGEKWQRCPKCRSFVQLSEGCRHITCRCQANFCYDCGMLFDKSHGLCACDSQLITFNRIIDLRFGNWRFLF</sequence>
<protein>
    <recommendedName>
        <fullName evidence="5">RBR-type E3 ubiquitin transferase</fullName>
        <ecNumber evidence="5">2.3.2.31</ecNumber>
    </recommendedName>
</protein>
<dbReference type="HOGENOM" id="CLU_022048_3_4_1"/>
<dbReference type="CDD" id="cd22584">
    <property type="entry name" value="Rcat_RBR_unk"/>
    <property type="match status" value="1"/>
</dbReference>
<dbReference type="EnsemblPlants" id="Solyc01g110090.1.1">
    <property type="protein sequence ID" value="Solyc01g110090.1.1"/>
    <property type="gene ID" value="Solyc01g110090.1"/>
</dbReference>
<dbReference type="InParanoid" id="K4B3M2"/>
<feature type="domain" description="RING-type" evidence="13">
    <location>
        <begin position="22"/>
        <end position="72"/>
    </location>
</feature>
<evidence type="ECO:0000256" key="9">
    <source>
        <dbReference type="ARBA" id="ARBA00022771"/>
    </source>
</evidence>
<dbReference type="UniPathway" id="UPA00143"/>
<dbReference type="eggNOG" id="KOG1812">
    <property type="taxonomic scope" value="Eukaryota"/>
</dbReference>
<dbReference type="GO" id="GO:0031624">
    <property type="term" value="F:ubiquitin conjugating enzyme binding"/>
    <property type="evidence" value="ECO:0000318"/>
    <property type="project" value="GO_Central"/>
</dbReference>
<dbReference type="Pfam" id="PF01485">
    <property type="entry name" value="IBR"/>
    <property type="match status" value="2"/>
</dbReference>
<evidence type="ECO:0000259" key="13">
    <source>
        <dbReference type="PROSITE" id="PS50089"/>
    </source>
</evidence>
<dbReference type="Gene3D" id="3.30.40.10">
    <property type="entry name" value="Zinc/RING finger domain, C3HC4 (zinc finger)"/>
    <property type="match status" value="1"/>
</dbReference>
<dbReference type="Proteomes" id="UP000004994">
    <property type="component" value="Chromosome 1"/>
</dbReference>
<comment type="cofactor">
    <cofactor evidence="2">
        <name>Zn(2+)</name>
        <dbReference type="ChEBI" id="CHEBI:29105"/>
    </cofactor>
</comment>
<evidence type="ECO:0000256" key="12">
    <source>
        <dbReference type="PROSITE-ProRule" id="PRU00175"/>
    </source>
</evidence>
<reference evidence="15" key="2">
    <citation type="submission" date="2015-06" db="UniProtKB">
        <authorList>
            <consortium name="EnsemblPlants"/>
        </authorList>
    </citation>
    <scope>IDENTIFICATION</scope>
    <source>
        <strain evidence="15">cv. Heinz 1706</strain>
    </source>
</reference>
<evidence type="ECO:0000256" key="5">
    <source>
        <dbReference type="ARBA" id="ARBA00012251"/>
    </source>
</evidence>
<dbReference type="SUPFAM" id="SSF57850">
    <property type="entry name" value="RING/U-box"/>
    <property type="match status" value="3"/>
</dbReference>
<evidence type="ECO:0000256" key="11">
    <source>
        <dbReference type="ARBA" id="ARBA00022833"/>
    </source>
</evidence>
<dbReference type="PANTHER" id="PTHR11685">
    <property type="entry name" value="RBR FAMILY RING FINGER AND IBR DOMAIN-CONTAINING"/>
    <property type="match status" value="1"/>
</dbReference>
<keyword evidence="7" id="KW-0479">Metal-binding</keyword>
<organism evidence="15">
    <name type="scientific">Solanum lycopersicum</name>
    <name type="common">Tomato</name>
    <name type="synonym">Lycopersicon esculentum</name>
    <dbReference type="NCBI Taxonomy" id="4081"/>
    <lineage>
        <taxon>Eukaryota</taxon>
        <taxon>Viridiplantae</taxon>
        <taxon>Streptophyta</taxon>
        <taxon>Embryophyta</taxon>
        <taxon>Tracheophyta</taxon>
        <taxon>Spermatophyta</taxon>
        <taxon>Magnoliopsida</taxon>
        <taxon>eudicotyledons</taxon>
        <taxon>Gunneridae</taxon>
        <taxon>Pentapetalae</taxon>
        <taxon>asterids</taxon>
        <taxon>lamiids</taxon>
        <taxon>Solanales</taxon>
        <taxon>Solanaceae</taxon>
        <taxon>Solanoideae</taxon>
        <taxon>Solaneae</taxon>
        <taxon>Solanum</taxon>
        <taxon>Solanum subgen. Lycopersicon</taxon>
    </lineage>
</organism>
<reference evidence="15" key="1">
    <citation type="journal article" date="2012" name="Nature">
        <title>The tomato genome sequence provides insights into fleshy fruit evolution.</title>
        <authorList>
            <consortium name="Tomato Genome Consortium"/>
        </authorList>
    </citation>
    <scope>NUCLEOTIDE SEQUENCE [LARGE SCALE GENOMIC DNA]</scope>
    <source>
        <strain evidence="15">cv. Heinz 1706</strain>
    </source>
</reference>
<dbReference type="PhylomeDB" id="K4B3M2"/>
<dbReference type="InterPro" id="IPR013083">
    <property type="entry name" value="Znf_RING/FYVE/PHD"/>
</dbReference>
<evidence type="ECO:0000256" key="8">
    <source>
        <dbReference type="ARBA" id="ARBA00022737"/>
    </source>
</evidence>
<dbReference type="Gene3D" id="1.20.120.1750">
    <property type="match status" value="1"/>
</dbReference>
<dbReference type="InterPro" id="IPR001841">
    <property type="entry name" value="Znf_RING"/>
</dbReference>
<evidence type="ECO:0000256" key="6">
    <source>
        <dbReference type="ARBA" id="ARBA00022679"/>
    </source>
</evidence>
<dbReference type="SMART" id="SM00647">
    <property type="entry name" value="IBR"/>
    <property type="match status" value="2"/>
</dbReference>
<dbReference type="PROSITE" id="PS50089">
    <property type="entry name" value="ZF_RING_2"/>
    <property type="match status" value="1"/>
</dbReference>
<accession>K4B3M2</accession>
<keyword evidence="10" id="KW-0833">Ubl conjugation pathway</keyword>
<dbReference type="Gramene" id="Solyc01g110090.1.1">
    <property type="protein sequence ID" value="Solyc01g110090.1.1"/>
    <property type="gene ID" value="Solyc01g110090.1"/>
</dbReference>
<dbReference type="PROSITE" id="PS00518">
    <property type="entry name" value="ZF_RING_1"/>
    <property type="match status" value="1"/>
</dbReference>
<evidence type="ECO:0000256" key="3">
    <source>
        <dbReference type="ARBA" id="ARBA00003976"/>
    </source>
</evidence>
<name>K4B3M2_SOLLC</name>
<evidence type="ECO:0000256" key="2">
    <source>
        <dbReference type="ARBA" id="ARBA00001947"/>
    </source>
</evidence>
<dbReference type="GO" id="GO:0016567">
    <property type="term" value="P:protein ubiquitination"/>
    <property type="evidence" value="ECO:0007669"/>
    <property type="project" value="UniProtKB-UniPathway"/>
</dbReference>
<dbReference type="PaxDb" id="4081-Solyc01g110090.1.1"/>
<dbReference type="InterPro" id="IPR002867">
    <property type="entry name" value="IBR_dom"/>
</dbReference>
<proteinExistence type="inferred from homology"/>
<feature type="domain" description="RING-type" evidence="14">
    <location>
        <begin position="18"/>
        <end position="202"/>
    </location>
</feature>
<evidence type="ECO:0000256" key="7">
    <source>
        <dbReference type="ARBA" id="ARBA00022723"/>
    </source>
</evidence>
<dbReference type="GO" id="GO:0005737">
    <property type="term" value="C:cytoplasm"/>
    <property type="evidence" value="ECO:0000318"/>
    <property type="project" value="GO_Central"/>
</dbReference>
<comment type="function">
    <text evidence="3">Might act as an E3 ubiquitin-protein ligase, or as part of E3 complex, which accepts ubiquitin from specific E2 ubiquitin-conjugating enzymes and then transfers it to substrates.</text>
</comment>
<dbReference type="GO" id="GO:0061630">
    <property type="term" value="F:ubiquitin protein ligase activity"/>
    <property type="evidence" value="ECO:0000318"/>
    <property type="project" value="GO_Central"/>
</dbReference>
<keyword evidence="11" id="KW-0862">Zinc</keyword>
<dbReference type="GO" id="GO:0008270">
    <property type="term" value="F:zinc ion binding"/>
    <property type="evidence" value="ECO:0007669"/>
    <property type="project" value="UniProtKB-KW"/>
</dbReference>
<dbReference type="GO" id="GO:0000151">
    <property type="term" value="C:ubiquitin ligase complex"/>
    <property type="evidence" value="ECO:0000318"/>
    <property type="project" value="GO_Central"/>
</dbReference>
<evidence type="ECO:0000256" key="1">
    <source>
        <dbReference type="ARBA" id="ARBA00001798"/>
    </source>
</evidence>
<keyword evidence="6" id="KW-0808">Transferase</keyword>
<dbReference type="GO" id="GO:0006511">
    <property type="term" value="P:ubiquitin-dependent protein catabolic process"/>
    <property type="evidence" value="ECO:0000318"/>
    <property type="project" value="GO_Central"/>
</dbReference>
<evidence type="ECO:0000256" key="10">
    <source>
        <dbReference type="ARBA" id="ARBA00022786"/>
    </source>
</evidence>
<keyword evidence="9 12" id="KW-0863">Zinc-finger</keyword>
<dbReference type="InterPro" id="IPR017907">
    <property type="entry name" value="Znf_RING_CS"/>
</dbReference>
<evidence type="ECO:0000313" key="16">
    <source>
        <dbReference type="Proteomes" id="UP000004994"/>
    </source>
</evidence>
<dbReference type="STRING" id="4081.K4B3M2"/>
<evidence type="ECO:0000256" key="4">
    <source>
        <dbReference type="ARBA" id="ARBA00005884"/>
    </source>
</evidence>